<dbReference type="Proteomes" id="UP000011760">
    <property type="component" value="Chromosome"/>
</dbReference>
<dbReference type="STRING" id="1121353.H924_07125"/>
<dbReference type="HOGENOM" id="CLU_1831780_0_0_11"/>
<dbReference type="AlphaFoldDB" id="M1UUB1"/>
<feature type="compositionally biased region" description="Polar residues" evidence="1">
    <location>
        <begin position="70"/>
        <end position="79"/>
    </location>
</feature>
<gene>
    <name evidence="2" type="ORF">H924_07125</name>
</gene>
<keyword evidence="3" id="KW-1185">Reference proteome</keyword>
<dbReference type="KEGG" id="ccn:H924_07125"/>
<name>M1UUB1_9CORY</name>
<reference evidence="2 3" key="1">
    <citation type="submission" date="2013-02" db="EMBL/GenBank/DDBJ databases">
        <title>The complete genome sequence of Corynebacterium callunae DSM 20147.</title>
        <authorList>
            <person name="Ruckert C."/>
            <person name="Albersmeier A."/>
            <person name="Kalinowski J."/>
        </authorList>
    </citation>
    <scope>NUCLEOTIDE SEQUENCE [LARGE SCALE GENOMIC DNA]</scope>
    <source>
        <strain evidence="2 3">DSM 20147</strain>
    </source>
</reference>
<evidence type="ECO:0000313" key="3">
    <source>
        <dbReference type="Proteomes" id="UP000011760"/>
    </source>
</evidence>
<dbReference type="RefSeq" id="WP_015651298.1">
    <property type="nucleotide sequence ID" value="NC_020506.1"/>
</dbReference>
<proteinExistence type="predicted"/>
<organism evidence="2 3">
    <name type="scientific">Corynebacterium callunae DSM 20147</name>
    <dbReference type="NCBI Taxonomy" id="1121353"/>
    <lineage>
        <taxon>Bacteria</taxon>
        <taxon>Bacillati</taxon>
        <taxon>Actinomycetota</taxon>
        <taxon>Actinomycetes</taxon>
        <taxon>Mycobacteriales</taxon>
        <taxon>Corynebacteriaceae</taxon>
        <taxon>Corynebacterium</taxon>
    </lineage>
</organism>
<evidence type="ECO:0000313" key="2">
    <source>
        <dbReference type="EMBL" id="AGG66867.1"/>
    </source>
</evidence>
<dbReference type="EMBL" id="CP004354">
    <property type="protein sequence ID" value="AGG66867.1"/>
    <property type="molecule type" value="Genomic_DNA"/>
</dbReference>
<sequence>MDEINNLPTNVSDGQTGHLDSHQVIHAALKDHEARVGGAESGLQATETTAAQALSIANSARSESTRAETKATTALSTAGNVDDRVAALEEREGLSPESPVDGQTANLIAQPSTLTRAAVNQLFQEDPPGSGLFRTPFSGV</sequence>
<feature type="region of interest" description="Disordered" evidence="1">
    <location>
        <begin position="57"/>
        <end position="81"/>
    </location>
</feature>
<evidence type="ECO:0000256" key="1">
    <source>
        <dbReference type="SAM" id="MobiDB-lite"/>
    </source>
</evidence>
<accession>M1UUB1</accession>
<protein>
    <submittedName>
        <fullName evidence="2">Uncharacterized protein</fullName>
    </submittedName>
</protein>